<dbReference type="InterPro" id="IPR036986">
    <property type="entry name" value="S4_RNA-bd_sf"/>
</dbReference>
<keyword evidence="5" id="KW-0694">RNA-binding</keyword>
<dbReference type="GO" id="GO:0120159">
    <property type="term" value="F:rRNA pseudouridine synthase activity"/>
    <property type="evidence" value="ECO:0007669"/>
    <property type="project" value="UniProtKB-ARBA"/>
</dbReference>
<keyword evidence="10" id="KW-1185">Reference proteome</keyword>
<dbReference type="PROSITE" id="PS50889">
    <property type="entry name" value="S4"/>
    <property type="match status" value="1"/>
</dbReference>
<dbReference type="PANTHER" id="PTHR21600:SF44">
    <property type="entry name" value="RIBOSOMAL LARGE SUBUNIT PSEUDOURIDINE SYNTHASE D"/>
    <property type="match status" value="1"/>
</dbReference>
<organism evidence="9 10">
    <name type="scientific">Brachybacterium muris UCD-AY4</name>
    <dbReference type="NCBI Taxonomy" id="1249481"/>
    <lineage>
        <taxon>Bacteria</taxon>
        <taxon>Bacillati</taxon>
        <taxon>Actinomycetota</taxon>
        <taxon>Actinomycetes</taxon>
        <taxon>Micrococcales</taxon>
        <taxon>Dermabacteraceae</taxon>
        <taxon>Brachybacterium</taxon>
    </lineage>
</organism>
<evidence type="ECO:0000259" key="8">
    <source>
        <dbReference type="SMART" id="SM00363"/>
    </source>
</evidence>
<comment type="similarity">
    <text evidence="2 6">Belongs to the pseudouridine synthase RluA family.</text>
</comment>
<keyword evidence="3 6" id="KW-0413">Isomerase</keyword>
<comment type="caution">
    <text evidence="9">The sequence shown here is derived from an EMBL/GenBank/DDBJ whole genome shotgun (WGS) entry which is preliminary data.</text>
</comment>
<dbReference type="InterPro" id="IPR006225">
    <property type="entry name" value="PsdUridine_synth_RluC/D"/>
</dbReference>
<evidence type="ECO:0000256" key="3">
    <source>
        <dbReference type="ARBA" id="ARBA00023235"/>
    </source>
</evidence>
<dbReference type="InterPro" id="IPR006145">
    <property type="entry name" value="PsdUridine_synth_RsuA/RluA"/>
</dbReference>
<dbReference type="CDD" id="cd00165">
    <property type="entry name" value="S4"/>
    <property type="match status" value="1"/>
</dbReference>
<evidence type="ECO:0000313" key="9">
    <source>
        <dbReference type="EMBL" id="EYT50159.1"/>
    </source>
</evidence>
<dbReference type="HOGENOM" id="CLU_016902_4_4_11"/>
<dbReference type="InterPro" id="IPR050188">
    <property type="entry name" value="RluA_PseudoU_synthase"/>
</dbReference>
<evidence type="ECO:0000256" key="4">
    <source>
        <dbReference type="PIRSR" id="PIRSR606225-1"/>
    </source>
</evidence>
<evidence type="ECO:0000313" key="10">
    <source>
        <dbReference type="Proteomes" id="UP000019754"/>
    </source>
</evidence>
<dbReference type="SUPFAM" id="SSF55120">
    <property type="entry name" value="Pseudouridine synthase"/>
    <property type="match status" value="1"/>
</dbReference>
<evidence type="ECO:0000256" key="2">
    <source>
        <dbReference type="ARBA" id="ARBA00010876"/>
    </source>
</evidence>
<dbReference type="InterPro" id="IPR002942">
    <property type="entry name" value="S4_RNA-bd"/>
</dbReference>
<gene>
    <name evidence="9" type="ORF">D641_0105100</name>
</gene>
<dbReference type="SUPFAM" id="SSF55174">
    <property type="entry name" value="Alpha-L RNA-binding motif"/>
    <property type="match status" value="1"/>
</dbReference>
<dbReference type="Gene3D" id="3.10.290.10">
    <property type="entry name" value="RNA-binding S4 domain"/>
    <property type="match status" value="1"/>
</dbReference>
<sequence>MSGARMLMVPDGLAGERVDVGLARMTGLSRSRVADLIDQGHVEVDGSVPARSTRLEPGAMVSVTIPDERPAAEVRPRIAEGMALVHQDDDIVVIDKPVGVAAHPSAGWSGPTVLGHLAAAGVSIRTTGDPERQGIVSRLDVGTSGLMVVARNEGAYTTLKDAFRAREVDKTYHAVCQGRPDQPRGTIEAPTGRSPHHDYKFAVTREGKHSVTHYETLEELRGATLLRIKLETGRTHQIRVHFSAMHHPLVGDTMYGADPTVGERLGLNRQWLHAMELGFVHPGTGQYVTYSSRYPEDLQHALEALRASSE</sequence>
<accession>A0A022KWI4</accession>
<dbReference type="OrthoDB" id="9807829at2"/>
<dbReference type="EC" id="5.4.99.-" evidence="6"/>
<dbReference type="STRING" id="1249481.D641_0105100"/>
<dbReference type="AlphaFoldDB" id="A0A022KWI4"/>
<comment type="catalytic activity">
    <reaction evidence="1 6">
        <text>a uridine in RNA = a pseudouridine in RNA</text>
        <dbReference type="Rhea" id="RHEA:48348"/>
        <dbReference type="Rhea" id="RHEA-COMP:12068"/>
        <dbReference type="Rhea" id="RHEA-COMP:12069"/>
        <dbReference type="ChEBI" id="CHEBI:65314"/>
        <dbReference type="ChEBI" id="CHEBI:65315"/>
    </reaction>
</comment>
<feature type="domain" description="RNA-binding S4" evidence="8">
    <location>
        <begin position="16"/>
        <end position="75"/>
    </location>
</feature>
<dbReference type="Pfam" id="PF00849">
    <property type="entry name" value="PseudoU_synth_2"/>
    <property type="match status" value="1"/>
</dbReference>
<dbReference type="EMBL" id="AORC01000005">
    <property type="protein sequence ID" value="EYT50159.1"/>
    <property type="molecule type" value="Genomic_DNA"/>
</dbReference>
<evidence type="ECO:0000256" key="5">
    <source>
        <dbReference type="PROSITE-ProRule" id="PRU00182"/>
    </source>
</evidence>
<evidence type="ECO:0000256" key="6">
    <source>
        <dbReference type="RuleBase" id="RU362028"/>
    </source>
</evidence>
<dbReference type="CDD" id="cd02869">
    <property type="entry name" value="PseudoU_synth_RluA_like"/>
    <property type="match status" value="1"/>
</dbReference>
<dbReference type="InterPro" id="IPR020103">
    <property type="entry name" value="PsdUridine_synth_cat_dom_sf"/>
</dbReference>
<dbReference type="Gene3D" id="3.30.2350.10">
    <property type="entry name" value="Pseudouridine synthase"/>
    <property type="match status" value="1"/>
</dbReference>
<dbReference type="GO" id="GO:0000455">
    <property type="term" value="P:enzyme-directed rRNA pseudouridine synthesis"/>
    <property type="evidence" value="ECO:0007669"/>
    <property type="project" value="UniProtKB-ARBA"/>
</dbReference>
<dbReference type="Proteomes" id="UP000019754">
    <property type="component" value="Unassembled WGS sequence"/>
</dbReference>
<protein>
    <recommendedName>
        <fullName evidence="6">Pseudouridine synthase</fullName>
        <ecNumber evidence="6">5.4.99.-</ecNumber>
    </recommendedName>
</protein>
<dbReference type="SMART" id="SM00363">
    <property type="entry name" value="S4"/>
    <property type="match status" value="1"/>
</dbReference>
<comment type="function">
    <text evidence="6">Responsible for synthesis of pseudouridine from uracil.</text>
</comment>
<evidence type="ECO:0000256" key="7">
    <source>
        <dbReference type="SAM" id="MobiDB-lite"/>
    </source>
</evidence>
<feature type="region of interest" description="Disordered" evidence="7">
    <location>
        <begin position="177"/>
        <end position="196"/>
    </location>
</feature>
<dbReference type="NCBIfam" id="TIGR00005">
    <property type="entry name" value="rluA_subfam"/>
    <property type="match status" value="1"/>
</dbReference>
<dbReference type="RefSeq" id="WP_017822724.1">
    <property type="nucleotide sequence ID" value="NZ_AORC01000005.1"/>
</dbReference>
<feature type="active site" evidence="4">
    <location>
        <position position="140"/>
    </location>
</feature>
<dbReference type="Pfam" id="PF01479">
    <property type="entry name" value="S4"/>
    <property type="match status" value="1"/>
</dbReference>
<evidence type="ECO:0000256" key="1">
    <source>
        <dbReference type="ARBA" id="ARBA00000073"/>
    </source>
</evidence>
<reference evidence="9 10" key="1">
    <citation type="journal article" date="2013" name="Genome Announc.">
        <title>Draft genome sequence of an Actinobacterium, Brachybacterium muris strain UCD-AY4.</title>
        <authorList>
            <person name="Lo J.R."/>
            <person name="Lang J.M."/>
            <person name="Darling A.E."/>
            <person name="Eisen J.A."/>
            <person name="Coil D.A."/>
        </authorList>
    </citation>
    <scope>NUCLEOTIDE SEQUENCE [LARGE SCALE GENOMIC DNA]</scope>
    <source>
        <strain evidence="9 10">UCD-AY4</strain>
    </source>
</reference>
<dbReference type="PANTHER" id="PTHR21600">
    <property type="entry name" value="MITOCHONDRIAL RNA PSEUDOURIDINE SYNTHASE"/>
    <property type="match status" value="1"/>
</dbReference>
<proteinExistence type="inferred from homology"/>
<name>A0A022KWI4_9MICO</name>
<dbReference type="GO" id="GO:0003723">
    <property type="term" value="F:RNA binding"/>
    <property type="evidence" value="ECO:0007669"/>
    <property type="project" value="UniProtKB-KW"/>
</dbReference>